<reference evidence="2" key="1">
    <citation type="submission" date="2013-09" db="EMBL/GenBank/DDBJ databases">
        <title>Corchorus olitorius genome sequencing.</title>
        <authorList>
            <person name="Alam M."/>
            <person name="Haque M.S."/>
            <person name="Islam M.S."/>
            <person name="Emdad E.M."/>
            <person name="Islam M.M."/>
            <person name="Ahmed B."/>
            <person name="Halim A."/>
            <person name="Hossen Q.M.M."/>
            <person name="Hossain M.Z."/>
            <person name="Ahmed R."/>
            <person name="Khan M.M."/>
            <person name="Islam R."/>
            <person name="Rashid M.M."/>
            <person name="Khan S.A."/>
            <person name="Rahman M.S."/>
            <person name="Alam M."/>
            <person name="Yahiya A.S."/>
            <person name="Khan M.S."/>
            <person name="Azam M.S."/>
            <person name="Haque T."/>
            <person name="Lashkar M.Z.H."/>
            <person name="Akhand A.I."/>
            <person name="Morshed G."/>
            <person name="Roy S."/>
            <person name="Uddin K.S."/>
            <person name="Rabeya T."/>
            <person name="Hossain A.S."/>
            <person name="Chowdhury A."/>
            <person name="Snigdha A.R."/>
            <person name="Mortoza M.S."/>
            <person name="Matin S.A."/>
            <person name="Hoque S.M.E."/>
            <person name="Islam M.K."/>
            <person name="Roy D.K."/>
            <person name="Haider R."/>
            <person name="Moosa M.M."/>
            <person name="Elias S.M."/>
            <person name="Hasan A.M."/>
            <person name="Jahan S."/>
            <person name="Shafiuddin M."/>
            <person name="Mahmood N."/>
            <person name="Shommy N.S."/>
        </authorList>
    </citation>
    <scope>NUCLEOTIDE SEQUENCE [LARGE SCALE GENOMIC DNA]</scope>
    <source>
        <strain evidence="2">cv. O-4</strain>
    </source>
</reference>
<evidence type="ECO:0000313" key="1">
    <source>
        <dbReference type="EMBL" id="OMO66032.1"/>
    </source>
</evidence>
<comment type="caution">
    <text evidence="1">The sequence shown here is derived from an EMBL/GenBank/DDBJ whole genome shotgun (WGS) entry which is preliminary data.</text>
</comment>
<keyword evidence="2" id="KW-1185">Reference proteome</keyword>
<evidence type="ECO:0000313" key="2">
    <source>
        <dbReference type="Proteomes" id="UP000187203"/>
    </source>
</evidence>
<proteinExistence type="predicted"/>
<dbReference type="Proteomes" id="UP000187203">
    <property type="component" value="Unassembled WGS sequence"/>
</dbReference>
<gene>
    <name evidence="1" type="ORF">COLO4_30805</name>
</gene>
<dbReference type="AlphaFoldDB" id="A0A1R3H6S6"/>
<name>A0A1R3H6S6_9ROSI</name>
<sequence>MAFGPLSKLGYLSTGGVLGKDDADIMRKDDAIMVKTANFYRV</sequence>
<accession>A0A1R3H6S6</accession>
<organism evidence="1 2">
    <name type="scientific">Corchorus olitorius</name>
    <dbReference type="NCBI Taxonomy" id="93759"/>
    <lineage>
        <taxon>Eukaryota</taxon>
        <taxon>Viridiplantae</taxon>
        <taxon>Streptophyta</taxon>
        <taxon>Embryophyta</taxon>
        <taxon>Tracheophyta</taxon>
        <taxon>Spermatophyta</taxon>
        <taxon>Magnoliopsida</taxon>
        <taxon>eudicotyledons</taxon>
        <taxon>Gunneridae</taxon>
        <taxon>Pentapetalae</taxon>
        <taxon>rosids</taxon>
        <taxon>malvids</taxon>
        <taxon>Malvales</taxon>
        <taxon>Malvaceae</taxon>
        <taxon>Grewioideae</taxon>
        <taxon>Apeibeae</taxon>
        <taxon>Corchorus</taxon>
    </lineage>
</organism>
<protein>
    <submittedName>
        <fullName evidence="1">Uncharacterized protein</fullName>
    </submittedName>
</protein>
<dbReference type="EMBL" id="AWUE01020790">
    <property type="protein sequence ID" value="OMO66032.1"/>
    <property type="molecule type" value="Genomic_DNA"/>
</dbReference>